<evidence type="ECO:0000256" key="4">
    <source>
        <dbReference type="ARBA" id="ARBA00022827"/>
    </source>
</evidence>
<evidence type="ECO:0000313" key="8">
    <source>
        <dbReference type="EMBL" id="MEF3113635.1"/>
    </source>
</evidence>
<dbReference type="Proteomes" id="UP001348265">
    <property type="component" value="Unassembled WGS sequence"/>
</dbReference>
<reference evidence="8 9" key="1">
    <citation type="submission" date="2023-08" db="EMBL/GenBank/DDBJ databases">
        <authorList>
            <person name="Sharma P."/>
            <person name="Verma V."/>
            <person name="Mohan M.K."/>
            <person name="Dubey A.K."/>
        </authorList>
    </citation>
    <scope>NUCLEOTIDE SEQUENCE [LARGE SCALE GENOMIC DNA]</scope>
    <source>
        <strain evidence="8 9">ADP4</strain>
    </source>
</reference>
<accession>A0ABU7WQ44</accession>
<dbReference type="Pfam" id="PF08031">
    <property type="entry name" value="BBE"/>
    <property type="match status" value="1"/>
</dbReference>
<dbReference type="EMBL" id="JAVFKM010000004">
    <property type="protein sequence ID" value="MEF3113635.1"/>
    <property type="molecule type" value="Genomic_DNA"/>
</dbReference>
<keyword evidence="3" id="KW-0285">Flavoprotein</keyword>
<dbReference type="Gene3D" id="3.30.465.10">
    <property type="match status" value="1"/>
</dbReference>
<name>A0ABU7WQ44_9ACTN</name>
<dbReference type="InterPro" id="IPR006094">
    <property type="entry name" value="Oxid_FAD_bind_N"/>
</dbReference>
<evidence type="ECO:0000256" key="6">
    <source>
        <dbReference type="SAM" id="MobiDB-lite"/>
    </source>
</evidence>
<comment type="similarity">
    <text evidence="2">Belongs to the oxygen-dependent FAD-linked oxidoreductase family.</text>
</comment>
<protein>
    <submittedName>
        <fullName evidence="8">FAD-binding protein</fullName>
    </submittedName>
</protein>
<feature type="region of interest" description="Disordered" evidence="6">
    <location>
        <begin position="1"/>
        <end position="28"/>
    </location>
</feature>
<comment type="caution">
    <text evidence="8">The sequence shown here is derived from an EMBL/GenBank/DDBJ whole genome shotgun (WGS) entry which is preliminary data.</text>
</comment>
<dbReference type="PANTHER" id="PTHR42973:SF39">
    <property type="entry name" value="FAD-BINDING PCMH-TYPE DOMAIN-CONTAINING PROTEIN"/>
    <property type="match status" value="1"/>
</dbReference>
<feature type="compositionally biased region" description="Basic and acidic residues" evidence="6">
    <location>
        <begin position="1"/>
        <end position="18"/>
    </location>
</feature>
<dbReference type="Pfam" id="PF01565">
    <property type="entry name" value="FAD_binding_4"/>
    <property type="match status" value="1"/>
</dbReference>
<sequence length="532" mass="57799">MSDTASRTDESAGPRHTGDGTVVKPGDPRYVDLISGTNQRFIGSPERIRLITSTADAVHAVQEAVREGKRIAVRSGGHCVEDFVCNPDVEVVLDMTRMSHIGFDHARQAFAVESGALLFNVYEQLYRRWGVTIPGGICYSVAVGGHVCGGGYGMLSRTLGLTVDHLEAVEVVCVDAHGKAYSVVASRDPGDPNHDLWWAHTGGGGGNFGLVTRYWFRTPGRTGTDPSQLLVAPPAKVLFGQTAIPWDRLSEADFRRLLLNYGAWSEQNSAPGSPGAEVSSVLVLNHRAGGPVALVSQIDAERPGARDRLRGFLTALVEGTSVQGDPTVTEAVQELTWLQADRHLVTIIGNQPIPSVRGATKSAYLRTNYSTDQAATMYRHLNRPDVHSPGAIVMLMPFGGQINAVAPDATASAQRDSVIKMRIENWWVNPADDASNIGWTREIFQDLFAETGGVPVPDSATDGCYINYADADMTDPEFNRSGVPWPALYYKDNYPRLRRVKGRWDPRNVFRHRMSVEPPVAESGSPSSKPVG</sequence>
<feature type="domain" description="FAD-binding PCMH-type" evidence="7">
    <location>
        <begin position="41"/>
        <end position="221"/>
    </location>
</feature>
<keyword evidence="5" id="KW-0560">Oxidoreductase</keyword>
<dbReference type="InterPro" id="IPR016166">
    <property type="entry name" value="FAD-bd_PCMH"/>
</dbReference>
<dbReference type="SUPFAM" id="SSF56176">
    <property type="entry name" value="FAD-binding/transporter-associated domain-like"/>
    <property type="match status" value="1"/>
</dbReference>
<evidence type="ECO:0000259" key="7">
    <source>
        <dbReference type="PROSITE" id="PS51387"/>
    </source>
</evidence>
<dbReference type="Gene3D" id="3.40.462.20">
    <property type="match status" value="1"/>
</dbReference>
<organism evidence="8 9">
    <name type="scientific">Streptomyces chrestomyceticus</name>
    <dbReference type="NCBI Taxonomy" id="68185"/>
    <lineage>
        <taxon>Bacteria</taxon>
        <taxon>Bacillati</taxon>
        <taxon>Actinomycetota</taxon>
        <taxon>Actinomycetes</taxon>
        <taxon>Kitasatosporales</taxon>
        <taxon>Streptomycetaceae</taxon>
        <taxon>Streptomyces</taxon>
    </lineage>
</organism>
<dbReference type="InterPro" id="IPR050416">
    <property type="entry name" value="FAD-linked_Oxidoreductase"/>
</dbReference>
<dbReference type="InterPro" id="IPR016169">
    <property type="entry name" value="FAD-bd_PCMH_sub2"/>
</dbReference>
<evidence type="ECO:0000256" key="3">
    <source>
        <dbReference type="ARBA" id="ARBA00022630"/>
    </source>
</evidence>
<comment type="cofactor">
    <cofactor evidence="1">
        <name>FAD</name>
        <dbReference type="ChEBI" id="CHEBI:57692"/>
    </cofactor>
</comment>
<dbReference type="RefSeq" id="WP_331786246.1">
    <property type="nucleotide sequence ID" value="NZ_JAVFKM010000004.1"/>
</dbReference>
<keyword evidence="9" id="KW-1185">Reference proteome</keyword>
<evidence type="ECO:0000256" key="5">
    <source>
        <dbReference type="ARBA" id="ARBA00023002"/>
    </source>
</evidence>
<proteinExistence type="inferred from homology"/>
<dbReference type="InterPro" id="IPR012951">
    <property type="entry name" value="BBE"/>
</dbReference>
<gene>
    <name evidence="8" type="ORF">RB636_10550</name>
</gene>
<evidence type="ECO:0000313" key="9">
    <source>
        <dbReference type="Proteomes" id="UP001348265"/>
    </source>
</evidence>
<dbReference type="PANTHER" id="PTHR42973">
    <property type="entry name" value="BINDING OXIDOREDUCTASE, PUTATIVE (AFU_ORTHOLOGUE AFUA_1G17690)-RELATED"/>
    <property type="match status" value="1"/>
</dbReference>
<evidence type="ECO:0000256" key="1">
    <source>
        <dbReference type="ARBA" id="ARBA00001974"/>
    </source>
</evidence>
<dbReference type="InterPro" id="IPR036318">
    <property type="entry name" value="FAD-bd_PCMH-like_sf"/>
</dbReference>
<dbReference type="PROSITE" id="PS51387">
    <property type="entry name" value="FAD_PCMH"/>
    <property type="match status" value="1"/>
</dbReference>
<keyword evidence="4" id="KW-0274">FAD</keyword>
<evidence type="ECO:0000256" key="2">
    <source>
        <dbReference type="ARBA" id="ARBA00005466"/>
    </source>
</evidence>